<reference evidence="2 3" key="1">
    <citation type="submission" date="2019-08" db="EMBL/GenBank/DDBJ databases">
        <title>Draft genome sequences of two oriental melons (Cucumis melo L. var makuwa).</title>
        <authorList>
            <person name="Kwon S.-Y."/>
        </authorList>
    </citation>
    <scope>NUCLEOTIDE SEQUENCE [LARGE SCALE GENOMIC DNA]</scope>
    <source>
        <strain evidence="3">cv. SW 3</strain>
        <tissue evidence="2">Leaf</tissue>
    </source>
</reference>
<gene>
    <name evidence="2" type="ORF">E6C27_scaffold74G001720</name>
</gene>
<evidence type="ECO:0000313" key="2">
    <source>
        <dbReference type="EMBL" id="KAA0044879.1"/>
    </source>
</evidence>
<evidence type="ECO:0000256" key="1">
    <source>
        <dbReference type="SAM" id="MobiDB-lite"/>
    </source>
</evidence>
<name>A0A5A7TUF8_CUCMM</name>
<feature type="compositionally biased region" description="Basic and acidic residues" evidence="1">
    <location>
        <begin position="1"/>
        <end position="15"/>
    </location>
</feature>
<protein>
    <recommendedName>
        <fullName evidence="4">CACTA en-spm transposon protein</fullName>
    </recommendedName>
</protein>
<dbReference type="AlphaFoldDB" id="A0A5A7TUF8"/>
<dbReference type="EMBL" id="SSTE01014791">
    <property type="protein sequence ID" value="KAA0044879.1"/>
    <property type="molecule type" value="Genomic_DNA"/>
</dbReference>
<accession>A0A5A7TUF8</accession>
<comment type="caution">
    <text evidence="2">The sequence shown here is derived from an EMBL/GenBank/DDBJ whole genome shotgun (WGS) entry which is preliminary data.</text>
</comment>
<feature type="region of interest" description="Disordered" evidence="1">
    <location>
        <begin position="1"/>
        <end position="39"/>
    </location>
</feature>
<evidence type="ECO:0000313" key="3">
    <source>
        <dbReference type="Proteomes" id="UP000321393"/>
    </source>
</evidence>
<proteinExistence type="predicted"/>
<organism evidence="2 3">
    <name type="scientific">Cucumis melo var. makuwa</name>
    <name type="common">Oriental melon</name>
    <dbReference type="NCBI Taxonomy" id="1194695"/>
    <lineage>
        <taxon>Eukaryota</taxon>
        <taxon>Viridiplantae</taxon>
        <taxon>Streptophyta</taxon>
        <taxon>Embryophyta</taxon>
        <taxon>Tracheophyta</taxon>
        <taxon>Spermatophyta</taxon>
        <taxon>Magnoliopsida</taxon>
        <taxon>eudicotyledons</taxon>
        <taxon>Gunneridae</taxon>
        <taxon>Pentapetalae</taxon>
        <taxon>rosids</taxon>
        <taxon>fabids</taxon>
        <taxon>Cucurbitales</taxon>
        <taxon>Cucurbitaceae</taxon>
        <taxon>Benincaseae</taxon>
        <taxon>Cucumis</taxon>
    </lineage>
</organism>
<sequence length="113" mass="12885">MLSTTRREMHRENNLSRRTTKASASIRRKKAPYFTEPKLRGEKKGEAEIVVAISVALPPLFRRPPSLLSLAAVCHFRNDVDPTIVERPVVRHVTDDFINDVDEHLSHASDEEL</sequence>
<evidence type="ECO:0008006" key="4">
    <source>
        <dbReference type="Google" id="ProtNLM"/>
    </source>
</evidence>
<dbReference type="Proteomes" id="UP000321393">
    <property type="component" value="Unassembled WGS sequence"/>
</dbReference>